<dbReference type="Proteomes" id="UP000003082">
    <property type="component" value="Unassembled WGS sequence"/>
</dbReference>
<dbReference type="AlphaFoldDB" id="B9D325"/>
<proteinExistence type="predicted"/>
<keyword evidence="2" id="KW-1185">Reference proteome</keyword>
<evidence type="ECO:0000313" key="1">
    <source>
        <dbReference type="EMBL" id="EEF13585.1"/>
    </source>
</evidence>
<gene>
    <name evidence="1" type="ORF">CAMRE0001_1459</name>
</gene>
<protein>
    <submittedName>
        <fullName evidence="1">Uncharacterized protein</fullName>
    </submittedName>
</protein>
<comment type="caution">
    <text evidence="1">The sequence shown here is derived from an EMBL/GenBank/DDBJ whole genome shotgun (WGS) entry which is preliminary data.</text>
</comment>
<reference evidence="1 2" key="1">
    <citation type="submission" date="2008-08" db="EMBL/GenBank/DDBJ databases">
        <authorList>
            <person name="Madupu R."/>
            <person name="Durkin A.S."/>
            <person name="Torralba M."/>
            <person name="Methe B."/>
            <person name="Sutton G.G."/>
            <person name="Strausberg R.L."/>
            <person name="Nelson K.E."/>
        </authorList>
    </citation>
    <scope>NUCLEOTIDE SEQUENCE [LARGE SCALE GENOMIC DNA]</scope>
    <source>
        <strain evidence="1 2">RM3267</strain>
    </source>
</reference>
<sequence length="74" mass="8672">MFRQNKQNRKDARKLFAFLQPTAAISLKFSLKTRAKCAQERRKSANLNPSYKNRFRVLSFWRQKRALPAICVAG</sequence>
<dbReference type="EMBL" id="ACFU01000017">
    <property type="protein sequence ID" value="EEF13585.1"/>
    <property type="molecule type" value="Genomic_DNA"/>
</dbReference>
<name>B9D325_CAMRE</name>
<organism evidence="1 2">
    <name type="scientific">Campylobacter rectus RM3267</name>
    <dbReference type="NCBI Taxonomy" id="553218"/>
    <lineage>
        <taxon>Bacteria</taxon>
        <taxon>Pseudomonadati</taxon>
        <taxon>Campylobacterota</taxon>
        <taxon>Epsilonproteobacteria</taxon>
        <taxon>Campylobacterales</taxon>
        <taxon>Campylobacteraceae</taxon>
        <taxon>Campylobacter</taxon>
    </lineage>
</organism>
<evidence type="ECO:0000313" key="2">
    <source>
        <dbReference type="Proteomes" id="UP000003082"/>
    </source>
</evidence>
<accession>B9D325</accession>